<name>A0A926EAJ9_9FIRM</name>
<dbReference type="RefSeq" id="WP_177268649.1">
    <property type="nucleotide sequence ID" value="NZ_JACRTA010000003.1"/>
</dbReference>
<gene>
    <name evidence="1" type="ORF">H8692_08615</name>
</gene>
<proteinExistence type="predicted"/>
<evidence type="ECO:0000313" key="1">
    <source>
        <dbReference type="EMBL" id="MBC8568819.1"/>
    </source>
</evidence>
<sequence length="47" mass="5495">MKNEVKKENEYNVNVKYGNRPLNECMENVIQKLILKAQLSKLNNSKS</sequence>
<protein>
    <submittedName>
        <fullName evidence="1">Uncharacterized protein</fullName>
    </submittedName>
</protein>
<reference evidence="1" key="1">
    <citation type="submission" date="2020-08" db="EMBL/GenBank/DDBJ databases">
        <title>Genome public.</title>
        <authorList>
            <person name="Liu C."/>
            <person name="Sun Q."/>
        </authorList>
    </citation>
    <scope>NUCLEOTIDE SEQUENCE</scope>
    <source>
        <strain evidence="1">NSJ-24</strain>
    </source>
</reference>
<dbReference type="Proteomes" id="UP000610862">
    <property type="component" value="Unassembled WGS sequence"/>
</dbReference>
<dbReference type="EMBL" id="JACRTA010000003">
    <property type="protein sequence ID" value="MBC8568819.1"/>
    <property type="molecule type" value="Genomic_DNA"/>
</dbReference>
<comment type="caution">
    <text evidence="1">The sequence shown here is derived from an EMBL/GenBank/DDBJ whole genome shotgun (WGS) entry which is preliminary data.</text>
</comment>
<evidence type="ECO:0000313" key="2">
    <source>
        <dbReference type="Proteomes" id="UP000610862"/>
    </source>
</evidence>
<dbReference type="AlphaFoldDB" id="A0A926EAJ9"/>
<accession>A0A926EAJ9</accession>
<organism evidence="1 2">
    <name type="scientific">Lentihominibacter hominis</name>
    <dbReference type="NCBI Taxonomy" id="2763645"/>
    <lineage>
        <taxon>Bacteria</taxon>
        <taxon>Bacillati</taxon>
        <taxon>Bacillota</taxon>
        <taxon>Clostridia</taxon>
        <taxon>Peptostreptococcales</taxon>
        <taxon>Anaerovoracaceae</taxon>
        <taxon>Lentihominibacter</taxon>
    </lineage>
</organism>
<keyword evidence="2" id="KW-1185">Reference proteome</keyword>